<dbReference type="Gene3D" id="3.65.10.10">
    <property type="entry name" value="Enolpyruvate transferase domain"/>
    <property type="match status" value="2"/>
</dbReference>
<dbReference type="EMBL" id="AP027924">
    <property type="protein sequence ID" value="BED92136.1"/>
    <property type="molecule type" value="Genomic_DNA"/>
</dbReference>
<evidence type="ECO:0000256" key="12">
    <source>
        <dbReference type="HAMAP-Rule" id="MF_00111"/>
    </source>
</evidence>
<reference evidence="14" key="1">
    <citation type="journal article" date="2023" name="ISME J.">
        <title>Emergence of putative energy parasites within Clostridia revealed by genome analysis of a novel endosymbiotic clade.</title>
        <authorList>
            <person name="Takahashi K."/>
            <person name="Kuwahara H."/>
            <person name="Horikawa Y."/>
            <person name="Izawa K."/>
            <person name="Kato D."/>
            <person name="Inagaki T."/>
            <person name="Yuki M."/>
            <person name="Ohkuma M."/>
            <person name="Hongoh Y."/>
        </authorList>
    </citation>
    <scope>NUCLEOTIDE SEQUENCE</scope>
    <source>
        <strain evidence="14">CfP3-15</strain>
    </source>
</reference>
<dbReference type="InterPro" id="IPR036968">
    <property type="entry name" value="Enolpyruvate_Tfrase_sf"/>
</dbReference>
<organism evidence="14">
    <name type="scientific">Candidatus Improbicoccus pseudotrichonymphae</name>
    <dbReference type="NCBI Taxonomy" id="3033792"/>
    <lineage>
        <taxon>Bacteria</taxon>
        <taxon>Bacillati</taxon>
        <taxon>Bacillota</taxon>
        <taxon>Clostridia</taxon>
        <taxon>Candidatus Improbicoccus</taxon>
    </lineage>
</organism>
<comment type="function">
    <text evidence="12">Cell wall formation. Adds enolpyruvyl to UDP-N-acetylglucosamine.</text>
</comment>
<comment type="pathway">
    <text evidence="2 12">Cell wall biogenesis; peptidoglycan biosynthesis.</text>
</comment>
<dbReference type="GO" id="GO:0005737">
    <property type="term" value="C:cytoplasm"/>
    <property type="evidence" value="ECO:0007669"/>
    <property type="project" value="UniProtKB-SubCell"/>
</dbReference>
<evidence type="ECO:0000256" key="11">
    <source>
        <dbReference type="ARBA" id="ARBA00047527"/>
    </source>
</evidence>
<sequence>MRKLIIEGQNRLKGEIKIQGSKNSILPILVATILCDEECEIYNCPNILDVKTTIEILKYLGCEVVFKNSCIKVNSRNLNKYDIPEKLMRKMRSSIIFLGALISKIEKAELTLPGGCELGPRPIDIHTSGLKMMGINISEKYGKINCYLDKKIKDKKIIFPFPSVGATENLILAAVKYEGTTLIHNAAQEPEIVDLANFLNAMGAKINGAGENIIEIIGVKKLHGAQYTIMSDRIVAITYLCAAGITQSNLILHEVSENHINSAISLLKETGCVIKKYDNQLKIISPERLKPIKNVRTMPYPGFPTDAQALLMAMVSIANGTSVFVETIFESRYKHVSELLRLGAKIKVEGNVAIVDGVKELFGANTAASDLRGAAALIISGLAARGQTIVSGVEYLERGYENINQVLENVGASIFFD</sequence>
<keyword evidence="5 12" id="KW-0808">Transferase</keyword>
<dbReference type="InterPro" id="IPR001986">
    <property type="entry name" value="Enolpyruvate_Tfrase_dom"/>
</dbReference>
<name>A0AA48HYM2_9FIRM</name>
<protein>
    <recommendedName>
        <fullName evidence="12">UDP-N-acetylglucosamine 1-carboxyvinyltransferase</fullName>
        <ecNumber evidence="12">2.5.1.7</ecNumber>
    </recommendedName>
    <alternativeName>
        <fullName evidence="12">Enoylpyruvate transferase</fullName>
    </alternativeName>
    <alternativeName>
        <fullName evidence="12">UDP-N-acetylglucosamine enolpyruvyl transferase</fullName>
        <shortName evidence="12">EPT</shortName>
    </alternativeName>
</protein>
<dbReference type="GO" id="GO:0051301">
    <property type="term" value="P:cell division"/>
    <property type="evidence" value="ECO:0007669"/>
    <property type="project" value="UniProtKB-KW"/>
</dbReference>
<dbReference type="GO" id="GO:0008760">
    <property type="term" value="F:UDP-N-acetylglucosamine 1-carboxyvinyltransferase activity"/>
    <property type="evidence" value="ECO:0007669"/>
    <property type="project" value="UniProtKB-UniRule"/>
</dbReference>
<keyword evidence="9 12" id="KW-0961">Cell wall biogenesis/degradation</keyword>
<dbReference type="Pfam" id="PF00275">
    <property type="entry name" value="EPSP_synthase"/>
    <property type="match status" value="1"/>
</dbReference>
<dbReference type="CDD" id="cd01555">
    <property type="entry name" value="UdpNAET"/>
    <property type="match status" value="1"/>
</dbReference>
<gene>
    <name evidence="12" type="primary">murA</name>
    <name evidence="14" type="ORF">CfP315_0725</name>
</gene>
<evidence type="ECO:0000256" key="8">
    <source>
        <dbReference type="ARBA" id="ARBA00023306"/>
    </source>
</evidence>
<keyword evidence="4 12" id="KW-0132">Cell division</keyword>
<dbReference type="KEGG" id="ips:CfP315_0725"/>
<dbReference type="SUPFAM" id="SSF55205">
    <property type="entry name" value="EPT/RTPC-like"/>
    <property type="match status" value="1"/>
</dbReference>
<dbReference type="GO" id="GO:0009252">
    <property type="term" value="P:peptidoglycan biosynthetic process"/>
    <property type="evidence" value="ECO:0007669"/>
    <property type="project" value="UniProtKB-UniRule"/>
</dbReference>
<evidence type="ECO:0000259" key="13">
    <source>
        <dbReference type="Pfam" id="PF00275"/>
    </source>
</evidence>
<feature type="domain" description="Enolpyruvate transferase" evidence="13">
    <location>
        <begin position="7"/>
        <end position="407"/>
    </location>
</feature>
<dbReference type="InterPro" id="IPR013792">
    <property type="entry name" value="RNA3'P_cycl/enolpyr_Trfase_a/b"/>
</dbReference>
<evidence type="ECO:0000256" key="2">
    <source>
        <dbReference type="ARBA" id="ARBA00004752"/>
    </source>
</evidence>
<dbReference type="GO" id="GO:0019277">
    <property type="term" value="P:UDP-N-acetylgalactosamine biosynthetic process"/>
    <property type="evidence" value="ECO:0007669"/>
    <property type="project" value="InterPro"/>
</dbReference>
<comment type="similarity">
    <text evidence="10 12">Belongs to the EPSP synthase family. MurA subfamily.</text>
</comment>
<dbReference type="GO" id="GO:0008360">
    <property type="term" value="P:regulation of cell shape"/>
    <property type="evidence" value="ECO:0007669"/>
    <property type="project" value="UniProtKB-KW"/>
</dbReference>
<keyword evidence="12" id="KW-0670">Pyruvate</keyword>
<dbReference type="NCBIfam" id="TIGR01072">
    <property type="entry name" value="murA"/>
    <property type="match status" value="1"/>
</dbReference>
<dbReference type="HAMAP" id="MF_00111">
    <property type="entry name" value="MurA"/>
    <property type="match status" value="1"/>
</dbReference>
<keyword evidence="3 12" id="KW-0963">Cytoplasm</keyword>
<dbReference type="PANTHER" id="PTHR43783:SF1">
    <property type="entry name" value="UDP-N-ACETYLGLUCOSAMINE 1-CARBOXYVINYLTRANSFERASE"/>
    <property type="match status" value="1"/>
</dbReference>
<accession>A0AA48HYM2</accession>
<feature type="modified residue" description="2-(S-cysteinyl)pyruvic acid O-phosphothioketal" evidence="12">
    <location>
        <position position="116"/>
    </location>
</feature>
<dbReference type="AlphaFoldDB" id="A0AA48HYM2"/>
<dbReference type="InterPro" id="IPR050068">
    <property type="entry name" value="MurA_subfamily"/>
</dbReference>
<dbReference type="InterPro" id="IPR005750">
    <property type="entry name" value="UDP_GlcNAc_COvinyl_MurA"/>
</dbReference>
<evidence type="ECO:0000256" key="10">
    <source>
        <dbReference type="ARBA" id="ARBA00038367"/>
    </source>
</evidence>
<evidence type="ECO:0000256" key="3">
    <source>
        <dbReference type="ARBA" id="ARBA00022490"/>
    </source>
</evidence>
<feature type="binding site" evidence="12">
    <location>
        <begin position="22"/>
        <end position="23"/>
    </location>
    <ligand>
        <name>phosphoenolpyruvate</name>
        <dbReference type="ChEBI" id="CHEBI:58702"/>
    </ligand>
</feature>
<evidence type="ECO:0000256" key="1">
    <source>
        <dbReference type="ARBA" id="ARBA00004496"/>
    </source>
</evidence>
<evidence type="ECO:0000256" key="5">
    <source>
        <dbReference type="ARBA" id="ARBA00022679"/>
    </source>
</evidence>
<dbReference type="GO" id="GO:0071555">
    <property type="term" value="P:cell wall organization"/>
    <property type="evidence" value="ECO:0007669"/>
    <property type="project" value="UniProtKB-KW"/>
</dbReference>
<keyword evidence="6 12" id="KW-0133">Cell shape</keyword>
<feature type="binding site" evidence="12">
    <location>
        <position position="328"/>
    </location>
    <ligand>
        <name>UDP-N-acetyl-alpha-D-glucosamine</name>
        <dbReference type="ChEBI" id="CHEBI:57705"/>
    </ligand>
</feature>
<evidence type="ECO:0000256" key="4">
    <source>
        <dbReference type="ARBA" id="ARBA00022618"/>
    </source>
</evidence>
<evidence type="ECO:0000256" key="7">
    <source>
        <dbReference type="ARBA" id="ARBA00022984"/>
    </source>
</evidence>
<dbReference type="PANTHER" id="PTHR43783">
    <property type="entry name" value="UDP-N-ACETYLGLUCOSAMINE 1-CARBOXYVINYLTRANSFERASE"/>
    <property type="match status" value="1"/>
</dbReference>
<evidence type="ECO:0000313" key="14">
    <source>
        <dbReference type="EMBL" id="BED92136.1"/>
    </source>
</evidence>
<evidence type="ECO:0000256" key="9">
    <source>
        <dbReference type="ARBA" id="ARBA00023316"/>
    </source>
</evidence>
<comment type="subcellular location">
    <subcellularLocation>
        <location evidence="1 12">Cytoplasm</location>
    </subcellularLocation>
</comment>
<dbReference type="EC" id="2.5.1.7" evidence="12"/>
<feature type="binding site" evidence="12">
    <location>
        <position position="92"/>
    </location>
    <ligand>
        <name>UDP-N-acetyl-alpha-D-glucosamine</name>
        <dbReference type="ChEBI" id="CHEBI:57705"/>
    </ligand>
</feature>
<comment type="caution">
    <text evidence="12">Lacks conserved residue(s) required for the propagation of feature annotation.</text>
</comment>
<feature type="binding site" evidence="12">
    <location>
        <position position="306"/>
    </location>
    <ligand>
        <name>UDP-N-acetyl-alpha-D-glucosamine</name>
        <dbReference type="ChEBI" id="CHEBI:57705"/>
    </ligand>
</feature>
<proteinExistence type="inferred from homology"/>
<feature type="active site" description="Proton donor" evidence="12">
    <location>
        <position position="116"/>
    </location>
</feature>
<comment type="catalytic activity">
    <reaction evidence="11 12">
        <text>phosphoenolpyruvate + UDP-N-acetyl-alpha-D-glucosamine = UDP-N-acetyl-3-O-(1-carboxyvinyl)-alpha-D-glucosamine + phosphate</text>
        <dbReference type="Rhea" id="RHEA:18681"/>
        <dbReference type="ChEBI" id="CHEBI:43474"/>
        <dbReference type="ChEBI" id="CHEBI:57705"/>
        <dbReference type="ChEBI" id="CHEBI:58702"/>
        <dbReference type="ChEBI" id="CHEBI:68483"/>
        <dbReference type="EC" id="2.5.1.7"/>
    </reaction>
</comment>
<dbReference type="NCBIfam" id="NF006873">
    <property type="entry name" value="PRK09369.1"/>
    <property type="match status" value="1"/>
</dbReference>
<keyword evidence="8 12" id="KW-0131">Cell cycle</keyword>
<evidence type="ECO:0000256" key="6">
    <source>
        <dbReference type="ARBA" id="ARBA00022960"/>
    </source>
</evidence>
<dbReference type="Proteomes" id="UP001337580">
    <property type="component" value="Chromosome"/>
</dbReference>
<keyword evidence="7 12" id="KW-0573">Peptidoglycan synthesis</keyword>